<evidence type="ECO:0000313" key="2">
    <source>
        <dbReference type="EMBL" id="KAA1102150.1"/>
    </source>
</evidence>
<organism evidence="2 3">
    <name type="scientific">Puccinia graminis f. sp. tritici</name>
    <dbReference type="NCBI Taxonomy" id="56615"/>
    <lineage>
        <taxon>Eukaryota</taxon>
        <taxon>Fungi</taxon>
        <taxon>Dikarya</taxon>
        <taxon>Basidiomycota</taxon>
        <taxon>Pucciniomycotina</taxon>
        <taxon>Pucciniomycetes</taxon>
        <taxon>Pucciniales</taxon>
        <taxon>Pucciniaceae</taxon>
        <taxon>Puccinia</taxon>
    </lineage>
</organism>
<gene>
    <name evidence="2" type="ORF">PGT21_036359</name>
</gene>
<feature type="region of interest" description="Disordered" evidence="1">
    <location>
        <begin position="39"/>
        <end position="69"/>
    </location>
</feature>
<accession>A0A5B0PN86</accession>
<reference evidence="2 3" key="1">
    <citation type="submission" date="2019-05" db="EMBL/GenBank/DDBJ databases">
        <title>Emergence of the Ug99 lineage of the wheat stem rust pathogen through somatic hybridization.</title>
        <authorList>
            <person name="Li F."/>
            <person name="Upadhyaya N.M."/>
            <person name="Sperschneider J."/>
            <person name="Matny O."/>
            <person name="Nguyen-Phuc H."/>
            <person name="Mago R."/>
            <person name="Raley C."/>
            <person name="Miller M.E."/>
            <person name="Silverstein K.A.T."/>
            <person name="Henningsen E."/>
            <person name="Hirsch C.D."/>
            <person name="Visser B."/>
            <person name="Pretorius Z.A."/>
            <person name="Steffenson B.J."/>
            <person name="Schwessinger B."/>
            <person name="Dodds P.N."/>
            <person name="Figueroa M."/>
        </authorList>
    </citation>
    <scope>NUCLEOTIDE SEQUENCE [LARGE SCALE GENOMIC DNA]</scope>
    <source>
        <strain evidence="2">21-0</strain>
    </source>
</reference>
<dbReference type="Proteomes" id="UP000324748">
    <property type="component" value="Unassembled WGS sequence"/>
</dbReference>
<dbReference type="EMBL" id="VSWC01000053">
    <property type="protein sequence ID" value="KAA1102150.1"/>
    <property type="molecule type" value="Genomic_DNA"/>
</dbReference>
<dbReference type="AlphaFoldDB" id="A0A5B0PN86"/>
<name>A0A5B0PN86_PUCGR</name>
<keyword evidence="3" id="KW-1185">Reference proteome</keyword>
<evidence type="ECO:0000256" key="1">
    <source>
        <dbReference type="SAM" id="MobiDB-lite"/>
    </source>
</evidence>
<evidence type="ECO:0000313" key="3">
    <source>
        <dbReference type="Proteomes" id="UP000324748"/>
    </source>
</evidence>
<comment type="caution">
    <text evidence="2">The sequence shown here is derived from an EMBL/GenBank/DDBJ whole genome shotgun (WGS) entry which is preliminary data.</text>
</comment>
<protein>
    <submittedName>
        <fullName evidence="2">Uncharacterized protein</fullName>
    </submittedName>
</protein>
<sequence length="69" mass="7410">MWDKAMIQAHQFPESGPAWHCIRCSTPAICVAINRCTAAAGSDETQRSSRPPRSPTAFNIPGYAPPSPA</sequence>
<proteinExistence type="predicted"/>